<accession>A0A1M6DTZ5</accession>
<name>A0A1M6DTZ5_9FIRM</name>
<evidence type="ECO:0000313" key="5">
    <source>
        <dbReference type="Proteomes" id="UP000184342"/>
    </source>
</evidence>
<dbReference type="Pfam" id="PF11761">
    <property type="entry name" value="CbiG_mid"/>
    <property type="match status" value="1"/>
</dbReference>
<evidence type="ECO:0000259" key="1">
    <source>
        <dbReference type="Pfam" id="PF01890"/>
    </source>
</evidence>
<dbReference type="GO" id="GO:0009236">
    <property type="term" value="P:cobalamin biosynthetic process"/>
    <property type="evidence" value="ECO:0007669"/>
    <property type="project" value="InterPro"/>
</dbReference>
<dbReference type="Proteomes" id="UP000184342">
    <property type="component" value="Unassembled WGS sequence"/>
</dbReference>
<dbReference type="STRING" id="1122934.SAMN02745691_00801"/>
<dbReference type="InterPro" id="IPR021745">
    <property type="entry name" value="CbiG_mid"/>
</dbReference>
<dbReference type="PANTHER" id="PTHR37477:SF1">
    <property type="entry name" value="COBALT-PRECORRIN-5A HYDROLASE"/>
    <property type="match status" value="1"/>
</dbReference>
<feature type="domain" description="Cobalamin biosynthesis central region" evidence="3">
    <location>
        <begin position="139"/>
        <end position="216"/>
    </location>
</feature>
<keyword evidence="4" id="KW-0378">Hydrolase</keyword>
<dbReference type="OrthoDB" id="9781023at2"/>
<dbReference type="Pfam" id="PF01890">
    <property type="entry name" value="CbiG_C"/>
    <property type="match status" value="1"/>
</dbReference>
<dbReference type="InterPro" id="IPR038029">
    <property type="entry name" value="GbiG_N_sf"/>
</dbReference>
<dbReference type="InterPro" id="IPR036518">
    <property type="entry name" value="CobE/GbiG_C_sf"/>
</dbReference>
<reference evidence="4 5" key="1">
    <citation type="submission" date="2016-11" db="EMBL/GenBank/DDBJ databases">
        <authorList>
            <person name="Jaros S."/>
            <person name="Januszkiewicz K."/>
            <person name="Wedrychowicz H."/>
        </authorList>
    </citation>
    <scope>NUCLEOTIDE SEQUENCE [LARGE SCALE GENOMIC DNA]</scope>
    <source>
        <strain evidence="4 5">DSM 15970</strain>
    </source>
</reference>
<feature type="domain" description="Cobalamin synthesis G N-terminal" evidence="2">
    <location>
        <begin position="54"/>
        <end position="134"/>
    </location>
</feature>
<dbReference type="Gene3D" id="3.30.420.180">
    <property type="entry name" value="CobE/GbiG C-terminal domain"/>
    <property type="match status" value="1"/>
</dbReference>
<evidence type="ECO:0000259" key="3">
    <source>
        <dbReference type="Pfam" id="PF11761"/>
    </source>
</evidence>
<dbReference type="SUPFAM" id="SSF159664">
    <property type="entry name" value="CobE/GbiG C-terminal domain-like"/>
    <property type="match status" value="1"/>
</dbReference>
<dbReference type="SUPFAM" id="SSF159672">
    <property type="entry name" value="CbiG N-terminal domain-like"/>
    <property type="match status" value="1"/>
</dbReference>
<dbReference type="InterPro" id="IPR052553">
    <property type="entry name" value="CbiG_hydrolase"/>
</dbReference>
<evidence type="ECO:0000313" key="4">
    <source>
        <dbReference type="EMBL" id="SHI76488.1"/>
    </source>
</evidence>
<evidence type="ECO:0000259" key="2">
    <source>
        <dbReference type="Pfam" id="PF11760"/>
    </source>
</evidence>
<feature type="domain" description="CobE/GbiG C-terminal" evidence="1">
    <location>
        <begin position="220"/>
        <end position="337"/>
    </location>
</feature>
<dbReference type="PANTHER" id="PTHR37477">
    <property type="entry name" value="COBALT-PRECORRIN-5A HYDROLASE"/>
    <property type="match status" value="1"/>
</dbReference>
<dbReference type="EMBL" id="FQYT01000006">
    <property type="protein sequence ID" value="SHI76488.1"/>
    <property type="molecule type" value="Genomic_DNA"/>
</dbReference>
<keyword evidence="5" id="KW-1185">Reference proteome</keyword>
<dbReference type="Gene3D" id="3.40.50.11220">
    <property type="match status" value="1"/>
</dbReference>
<dbReference type="Pfam" id="PF11760">
    <property type="entry name" value="CbiG_N"/>
    <property type="match status" value="1"/>
</dbReference>
<proteinExistence type="predicted"/>
<dbReference type="GO" id="GO:0016787">
    <property type="term" value="F:hydrolase activity"/>
    <property type="evidence" value="ECO:0007669"/>
    <property type="project" value="UniProtKB-KW"/>
</dbReference>
<sequence length="346" mass="37173">MKISIISFTKTAARLNKKIRDRMTAEGKQIVSYSKGKNSCEPGIIPVIESVTEWTGEMFESQDAIIFIGACAIAVRSIAPYLVNKSKDPAVLVIDEKGNYVIPILSGHIGGANELAMETASVLGAIPVITTATDLNGKFAVDVFAAKNRLHISDMMCAKEISAAILNGEVVGFASELPVEGRIPPELNMSEHTEYGIRIALNELPVLSEKTLQLTPKIVTIGIGCRKDKDPSDIEKALLSFLDSQGIPMHAVERIASIDLKKDEKGILDFAHKYKIPLSFHSAEELGSVRGAFSESEFVESVTGVSGVCERAAVLAGGNCTLMVRKTIINGVTLAAAVGKRSVRFE</sequence>
<dbReference type="RefSeq" id="WP_073993068.1">
    <property type="nucleotide sequence ID" value="NZ_FQYT01000006.1"/>
</dbReference>
<dbReference type="InterPro" id="IPR021744">
    <property type="entry name" value="CbiG_N"/>
</dbReference>
<gene>
    <name evidence="4" type="ORF">SAMN02745691_00801</name>
</gene>
<organism evidence="4 5">
    <name type="scientific">Parasporobacterium paucivorans DSM 15970</name>
    <dbReference type="NCBI Taxonomy" id="1122934"/>
    <lineage>
        <taxon>Bacteria</taxon>
        <taxon>Bacillati</taxon>
        <taxon>Bacillota</taxon>
        <taxon>Clostridia</taxon>
        <taxon>Lachnospirales</taxon>
        <taxon>Lachnospiraceae</taxon>
        <taxon>Parasporobacterium</taxon>
    </lineage>
</organism>
<dbReference type="AlphaFoldDB" id="A0A1M6DTZ5"/>
<dbReference type="InterPro" id="IPR002750">
    <property type="entry name" value="CobE/GbiG_C"/>
</dbReference>
<protein>
    <submittedName>
        <fullName evidence="4">Cobalt-precorrin 5A hydrolase</fullName>
    </submittedName>
</protein>